<evidence type="ECO:0000313" key="1">
    <source>
        <dbReference type="EMBL" id="THU85167.1"/>
    </source>
</evidence>
<accession>A0A4S8L8W4</accession>
<dbReference type="OrthoDB" id="3226274at2759"/>
<name>A0A4S8L8W4_DENBC</name>
<evidence type="ECO:0000313" key="2">
    <source>
        <dbReference type="Proteomes" id="UP000297245"/>
    </source>
</evidence>
<keyword evidence="2" id="KW-1185">Reference proteome</keyword>
<protein>
    <submittedName>
        <fullName evidence="1">Uncharacterized protein</fullName>
    </submittedName>
</protein>
<dbReference type="Proteomes" id="UP000297245">
    <property type="component" value="Unassembled WGS sequence"/>
</dbReference>
<dbReference type="Gene3D" id="3.30.420.10">
    <property type="entry name" value="Ribonuclease H-like superfamily/Ribonuclease H"/>
    <property type="match status" value="1"/>
</dbReference>
<dbReference type="InterPro" id="IPR036397">
    <property type="entry name" value="RNaseH_sf"/>
</dbReference>
<sequence length="68" mass="7881">MNIIENAWVELDYRVHRRQPKPSNVDALWAAIEEEWANLRQPYIDSLYDSVPNHVGRVLSAQGGVTKY</sequence>
<dbReference type="EMBL" id="ML179562">
    <property type="protein sequence ID" value="THU85167.1"/>
    <property type="molecule type" value="Genomic_DNA"/>
</dbReference>
<organism evidence="1 2">
    <name type="scientific">Dendrothele bispora (strain CBS 962.96)</name>
    <dbReference type="NCBI Taxonomy" id="1314807"/>
    <lineage>
        <taxon>Eukaryota</taxon>
        <taxon>Fungi</taxon>
        <taxon>Dikarya</taxon>
        <taxon>Basidiomycota</taxon>
        <taxon>Agaricomycotina</taxon>
        <taxon>Agaricomycetes</taxon>
        <taxon>Agaricomycetidae</taxon>
        <taxon>Agaricales</taxon>
        <taxon>Agaricales incertae sedis</taxon>
        <taxon>Dendrothele</taxon>
    </lineage>
</organism>
<gene>
    <name evidence="1" type="ORF">K435DRAFT_686045</name>
</gene>
<dbReference type="AlphaFoldDB" id="A0A4S8L8W4"/>
<dbReference type="GO" id="GO:0003676">
    <property type="term" value="F:nucleic acid binding"/>
    <property type="evidence" value="ECO:0007669"/>
    <property type="project" value="InterPro"/>
</dbReference>
<reference evidence="1 2" key="1">
    <citation type="journal article" date="2019" name="Nat. Ecol. Evol.">
        <title>Megaphylogeny resolves global patterns of mushroom evolution.</title>
        <authorList>
            <person name="Varga T."/>
            <person name="Krizsan K."/>
            <person name="Foldi C."/>
            <person name="Dima B."/>
            <person name="Sanchez-Garcia M."/>
            <person name="Sanchez-Ramirez S."/>
            <person name="Szollosi G.J."/>
            <person name="Szarkandi J.G."/>
            <person name="Papp V."/>
            <person name="Albert L."/>
            <person name="Andreopoulos W."/>
            <person name="Angelini C."/>
            <person name="Antonin V."/>
            <person name="Barry K.W."/>
            <person name="Bougher N.L."/>
            <person name="Buchanan P."/>
            <person name="Buyck B."/>
            <person name="Bense V."/>
            <person name="Catcheside P."/>
            <person name="Chovatia M."/>
            <person name="Cooper J."/>
            <person name="Damon W."/>
            <person name="Desjardin D."/>
            <person name="Finy P."/>
            <person name="Geml J."/>
            <person name="Haridas S."/>
            <person name="Hughes K."/>
            <person name="Justo A."/>
            <person name="Karasinski D."/>
            <person name="Kautmanova I."/>
            <person name="Kiss B."/>
            <person name="Kocsube S."/>
            <person name="Kotiranta H."/>
            <person name="LaButti K.M."/>
            <person name="Lechner B.E."/>
            <person name="Liimatainen K."/>
            <person name="Lipzen A."/>
            <person name="Lukacs Z."/>
            <person name="Mihaltcheva S."/>
            <person name="Morgado L.N."/>
            <person name="Niskanen T."/>
            <person name="Noordeloos M.E."/>
            <person name="Ohm R.A."/>
            <person name="Ortiz-Santana B."/>
            <person name="Ovrebo C."/>
            <person name="Racz N."/>
            <person name="Riley R."/>
            <person name="Savchenko A."/>
            <person name="Shiryaev A."/>
            <person name="Soop K."/>
            <person name="Spirin V."/>
            <person name="Szebenyi C."/>
            <person name="Tomsovsky M."/>
            <person name="Tulloss R.E."/>
            <person name="Uehling J."/>
            <person name="Grigoriev I.V."/>
            <person name="Vagvolgyi C."/>
            <person name="Papp T."/>
            <person name="Martin F.M."/>
            <person name="Miettinen O."/>
            <person name="Hibbett D.S."/>
            <person name="Nagy L.G."/>
        </authorList>
    </citation>
    <scope>NUCLEOTIDE SEQUENCE [LARGE SCALE GENOMIC DNA]</scope>
    <source>
        <strain evidence="1 2">CBS 962.96</strain>
    </source>
</reference>
<proteinExistence type="predicted"/>